<proteinExistence type="predicted"/>
<dbReference type="Proteomes" id="UP001595748">
    <property type="component" value="Unassembled WGS sequence"/>
</dbReference>
<evidence type="ECO:0000313" key="2">
    <source>
        <dbReference type="EMBL" id="MFC3861268.1"/>
    </source>
</evidence>
<evidence type="ECO:0000313" key="3">
    <source>
        <dbReference type="Proteomes" id="UP001595748"/>
    </source>
</evidence>
<gene>
    <name evidence="2" type="ORF">ACFOPQ_10905</name>
</gene>
<comment type="caution">
    <text evidence="2">The sequence shown here is derived from an EMBL/GenBank/DDBJ whole genome shotgun (WGS) entry which is preliminary data.</text>
</comment>
<dbReference type="RefSeq" id="WP_380077995.1">
    <property type="nucleotide sequence ID" value="NZ_JBHRZF010000134.1"/>
</dbReference>
<evidence type="ECO:0000256" key="1">
    <source>
        <dbReference type="SAM" id="MobiDB-lite"/>
    </source>
</evidence>
<feature type="region of interest" description="Disordered" evidence="1">
    <location>
        <begin position="79"/>
        <end position="116"/>
    </location>
</feature>
<reference evidence="3" key="1">
    <citation type="journal article" date="2019" name="Int. J. Syst. Evol. Microbiol.">
        <title>The Global Catalogue of Microorganisms (GCM) 10K type strain sequencing project: providing services to taxonomists for standard genome sequencing and annotation.</title>
        <authorList>
            <consortium name="The Broad Institute Genomics Platform"/>
            <consortium name="The Broad Institute Genome Sequencing Center for Infectious Disease"/>
            <person name="Wu L."/>
            <person name="Ma J."/>
        </authorList>
    </citation>
    <scope>NUCLEOTIDE SEQUENCE [LARGE SCALE GENOMIC DNA]</scope>
    <source>
        <strain evidence="3">CCTCC AB 2013263</strain>
    </source>
</reference>
<feature type="compositionally biased region" description="Pro residues" evidence="1">
    <location>
        <begin position="104"/>
        <end position="116"/>
    </location>
</feature>
<evidence type="ECO:0008006" key="4">
    <source>
        <dbReference type="Google" id="ProtNLM"/>
    </source>
</evidence>
<organism evidence="2 3">
    <name type="scientific">Deinococcus antarcticus</name>
    <dbReference type="NCBI Taxonomy" id="1298767"/>
    <lineage>
        <taxon>Bacteria</taxon>
        <taxon>Thermotogati</taxon>
        <taxon>Deinococcota</taxon>
        <taxon>Deinococci</taxon>
        <taxon>Deinococcales</taxon>
        <taxon>Deinococcaceae</taxon>
        <taxon>Deinococcus</taxon>
    </lineage>
</organism>
<keyword evidence="3" id="KW-1185">Reference proteome</keyword>
<protein>
    <recommendedName>
        <fullName evidence="4">PASTA domain-containing protein</fullName>
    </recommendedName>
</protein>
<accession>A0ABV8A6E6</accession>
<dbReference type="EMBL" id="JBHRZF010000134">
    <property type="protein sequence ID" value="MFC3861268.1"/>
    <property type="molecule type" value="Genomic_DNA"/>
</dbReference>
<name>A0ABV8A6E6_9DEIO</name>
<sequence length="145" mass="15665">MQTVLVQTVLVQTVLVQTVLVQTVVGQAVIYPAISKDVSARTLEQLKTEGYAVKEQSENGATLEKDGLTRKVTAVAAARVSAPGTGTRHRARAPRPQSWLTAPDHPPLPPPLRRPLPNRPKLLDLYWISTAPPVLPGEADAQTSH</sequence>